<organism evidence="2 3">
    <name type="scientific">Euplotes crassus</name>
    <dbReference type="NCBI Taxonomy" id="5936"/>
    <lineage>
        <taxon>Eukaryota</taxon>
        <taxon>Sar</taxon>
        <taxon>Alveolata</taxon>
        <taxon>Ciliophora</taxon>
        <taxon>Intramacronucleata</taxon>
        <taxon>Spirotrichea</taxon>
        <taxon>Hypotrichia</taxon>
        <taxon>Euplotida</taxon>
        <taxon>Euplotidae</taxon>
        <taxon>Moneuplotes</taxon>
    </lineage>
</organism>
<dbReference type="AlphaFoldDB" id="A0AAD1U2Q3"/>
<reference evidence="2" key="1">
    <citation type="submission" date="2023-07" db="EMBL/GenBank/DDBJ databases">
        <authorList>
            <consortium name="AG Swart"/>
            <person name="Singh M."/>
            <person name="Singh A."/>
            <person name="Seah K."/>
            <person name="Emmerich C."/>
        </authorList>
    </citation>
    <scope>NUCLEOTIDE SEQUENCE</scope>
    <source>
        <strain evidence="2">DP1</strain>
    </source>
</reference>
<evidence type="ECO:0000313" key="3">
    <source>
        <dbReference type="Proteomes" id="UP001295684"/>
    </source>
</evidence>
<dbReference type="Proteomes" id="UP001295684">
    <property type="component" value="Unassembled WGS sequence"/>
</dbReference>
<accession>A0AAD1U2Q3</accession>
<protein>
    <submittedName>
        <fullName evidence="2">Uncharacterized protein</fullName>
    </submittedName>
</protein>
<evidence type="ECO:0000256" key="1">
    <source>
        <dbReference type="SAM" id="MobiDB-lite"/>
    </source>
</evidence>
<dbReference type="EMBL" id="CAMPGE010002339">
    <property type="protein sequence ID" value="CAI2361137.1"/>
    <property type="molecule type" value="Genomic_DNA"/>
</dbReference>
<evidence type="ECO:0000313" key="2">
    <source>
        <dbReference type="EMBL" id="CAI2361137.1"/>
    </source>
</evidence>
<feature type="compositionally biased region" description="Polar residues" evidence="1">
    <location>
        <begin position="325"/>
        <end position="339"/>
    </location>
</feature>
<sequence length="358" mass="41194">MLSSQSFIHYKEVCEFNEVTEKACCKIKNNFKLGNTLKLPTVMAGKGFSGSMPSSPVSYYKDKSEKFEVTSFQTRKTSKVEKSSIIQPASSILKFYSTQIESDIDSMSNNIADAKEDLDPIDKNNKELQDHFVSMCDRNNQFLFSNSSLTRQSFKSYLSKRYCKNVVEKLLSIMNFPQTASYNIFCRLITQLLEMSPIEKMKMAFVFYAHKYDDKITALDAFSMMSHLSQFDFLILQRDIKEIFKGLAKVKQKRNEAYSSRFKCKSMERKYAEFTMAKTKSPEKKLEIVPSVAERREMRSSKDKGNIPLRKMANSVRVSPKNKGSFVSQYSGKSPTKSSVVEEGNKTLKILRRNFHKT</sequence>
<keyword evidence="3" id="KW-1185">Reference proteome</keyword>
<gene>
    <name evidence="2" type="ORF">ECRASSUSDP1_LOCUS2447</name>
</gene>
<comment type="caution">
    <text evidence="2">The sequence shown here is derived from an EMBL/GenBank/DDBJ whole genome shotgun (WGS) entry which is preliminary data.</text>
</comment>
<feature type="region of interest" description="Disordered" evidence="1">
    <location>
        <begin position="318"/>
        <end position="341"/>
    </location>
</feature>
<proteinExistence type="predicted"/>
<name>A0AAD1U2Q3_EUPCR</name>